<dbReference type="InterPro" id="IPR033796">
    <property type="entry name" value="BA_2398-like"/>
</dbReference>
<feature type="signal peptide" evidence="1">
    <location>
        <begin position="1"/>
        <end position="23"/>
    </location>
</feature>
<evidence type="ECO:0000313" key="3">
    <source>
        <dbReference type="EMBL" id="PFR99031.1"/>
    </source>
</evidence>
<dbReference type="RefSeq" id="WP_033664082.1">
    <property type="nucleotide sequence ID" value="NZ_NTUG01000009.1"/>
</dbReference>
<sequence length="174" mass="19761">MKRILTCIVPIFLMVLGSCSMFHKETTDVIYLIPEGYEGDLIVLYNVPDAKLLETEEGFQVVSFTNEGTAITSTKDMKYGRVNDQYFTVDKNGKRKKLDQTCIHMMSNGVSTNHVGEPNEQTFPFNKLEVTQSLCGPQFNSDGRKVSDNEEHPIEEKLEKLIQSVYDKGLIQQK</sequence>
<organism evidence="3 4">
    <name type="scientific">Bacillus cereus</name>
    <dbReference type="NCBI Taxonomy" id="1396"/>
    <lineage>
        <taxon>Bacteria</taxon>
        <taxon>Bacillati</taxon>
        <taxon>Bacillota</taxon>
        <taxon>Bacilli</taxon>
        <taxon>Bacillales</taxon>
        <taxon>Bacillaceae</taxon>
        <taxon>Bacillus</taxon>
        <taxon>Bacillus cereus group</taxon>
    </lineage>
</organism>
<protein>
    <recommendedName>
        <fullName evidence="2">DUF6843 domain-containing protein</fullName>
    </recommendedName>
</protein>
<dbReference type="InterPro" id="IPR049293">
    <property type="entry name" value="DUF6843"/>
</dbReference>
<dbReference type="EMBL" id="NVBO01000152">
    <property type="protein sequence ID" value="PFR99031.1"/>
    <property type="molecule type" value="Genomic_DNA"/>
</dbReference>
<dbReference type="Proteomes" id="UP000226357">
    <property type="component" value="Unassembled WGS sequence"/>
</dbReference>
<dbReference type="AlphaFoldDB" id="A0AA44Q8M7"/>
<dbReference type="Pfam" id="PF20862">
    <property type="entry name" value="DUF6843"/>
    <property type="match status" value="1"/>
</dbReference>
<comment type="caution">
    <text evidence="3">The sequence shown here is derived from an EMBL/GenBank/DDBJ whole genome shotgun (WGS) entry which is preliminary data.</text>
</comment>
<feature type="domain" description="DUF6843" evidence="2">
    <location>
        <begin position="26"/>
        <end position="139"/>
    </location>
</feature>
<dbReference type="CDD" id="cd14815">
    <property type="entry name" value="BA_2398_like"/>
    <property type="match status" value="1"/>
</dbReference>
<feature type="chain" id="PRO_5041468879" description="DUF6843 domain-containing protein" evidence="1">
    <location>
        <begin position="24"/>
        <end position="174"/>
    </location>
</feature>
<proteinExistence type="predicted"/>
<gene>
    <name evidence="3" type="ORF">COK38_17380</name>
</gene>
<name>A0AA44Q8M7_BACCE</name>
<evidence type="ECO:0000313" key="4">
    <source>
        <dbReference type="Proteomes" id="UP000226357"/>
    </source>
</evidence>
<evidence type="ECO:0000256" key="1">
    <source>
        <dbReference type="SAM" id="SignalP"/>
    </source>
</evidence>
<evidence type="ECO:0000259" key="2">
    <source>
        <dbReference type="Pfam" id="PF20862"/>
    </source>
</evidence>
<accession>A0AA44Q8M7</accession>
<dbReference type="PROSITE" id="PS51257">
    <property type="entry name" value="PROKAR_LIPOPROTEIN"/>
    <property type="match status" value="1"/>
</dbReference>
<keyword evidence="1" id="KW-0732">Signal</keyword>
<reference evidence="3 4" key="1">
    <citation type="submission" date="2017-09" db="EMBL/GenBank/DDBJ databases">
        <title>Large-scale bioinformatics analysis of Bacillus genomes uncovers conserved roles of natural products in bacterial physiology.</title>
        <authorList>
            <consortium name="Agbiome Team Llc"/>
            <person name="Bleich R.M."/>
            <person name="Grubbs K.J."/>
            <person name="Santa Maria K.C."/>
            <person name="Allen S.E."/>
            <person name="Farag S."/>
            <person name="Shank E.A."/>
            <person name="Bowers A."/>
        </authorList>
    </citation>
    <scope>NUCLEOTIDE SEQUENCE [LARGE SCALE GENOMIC DNA]</scope>
    <source>
        <strain evidence="3 4">AFS067272</strain>
    </source>
</reference>